<dbReference type="InterPro" id="IPR002500">
    <property type="entry name" value="PAPS_reduct_dom"/>
</dbReference>
<organism evidence="2">
    <name type="scientific">marine metagenome</name>
    <dbReference type="NCBI Taxonomy" id="408172"/>
    <lineage>
        <taxon>unclassified sequences</taxon>
        <taxon>metagenomes</taxon>
        <taxon>ecological metagenomes</taxon>
    </lineage>
</organism>
<accession>A0A381XSL4</accession>
<dbReference type="GO" id="GO:0003824">
    <property type="term" value="F:catalytic activity"/>
    <property type="evidence" value="ECO:0007669"/>
    <property type="project" value="InterPro"/>
</dbReference>
<reference evidence="2" key="1">
    <citation type="submission" date="2018-05" db="EMBL/GenBank/DDBJ databases">
        <authorList>
            <person name="Lanie J.A."/>
            <person name="Ng W.-L."/>
            <person name="Kazmierczak K.M."/>
            <person name="Andrzejewski T.M."/>
            <person name="Davidsen T.M."/>
            <person name="Wayne K.J."/>
            <person name="Tettelin H."/>
            <person name="Glass J.I."/>
            <person name="Rusch D."/>
            <person name="Podicherti R."/>
            <person name="Tsui H.-C.T."/>
            <person name="Winkler M.E."/>
        </authorList>
    </citation>
    <scope>NUCLEOTIDE SEQUENCE</scope>
</reference>
<dbReference type="SUPFAM" id="SSF52402">
    <property type="entry name" value="Adenine nucleotide alpha hydrolases-like"/>
    <property type="match status" value="1"/>
</dbReference>
<feature type="domain" description="Phosphoadenosine phosphosulphate reductase" evidence="1">
    <location>
        <begin position="17"/>
        <end position="253"/>
    </location>
</feature>
<dbReference type="Gene3D" id="3.40.50.620">
    <property type="entry name" value="HUPs"/>
    <property type="match status" value="1"/>
</dbReference>
<dbReference type="PANTHER" id="PTHR43196:SF2">
    <property type="entry name" value="PHOSPHOADENOSINE PHOSPHOSULFATE REDUCTASE"/>
    <property type="match status" value="1"/>
</dbReference>
<name>A0A381XSL4_9ZZZZ</name>
<evidence type="ECO:0000313" key="2">
    <source>
        <dbReference type="EMBL" id="SVA67764.1"/>
    </source>
</evidence>
<dbReference type="AlphaFoldDB" id="A0A381XSL4"/>
<dbReference type="PANTHER" id="PTHR43196">
    <property type="entry name" value="SULFATE ADENYLYLTRANSFERASE SUBUNIT 2"/>
    <property type="match status" value="1"/>
</dbReference>
<dbReference type="InterPro" id="IPR017598">
    <property type="entry name" value="SulphurTrfase_DndC"/>
</dbReference>
<dbReference type="NCBIfam" id="TIGR03183">
    <property type="entry name" value="DNA_S_dndC"/>
    <property type="match status" value="1"/>
</dbReference>
<dbReference type="InterPro" id="IPR014729">
    <property type="entry name" value="Rossmann-like_a/b/a_fold"/>
</dbReference>
<dbReference type="Pfam" id="PF01507">
    <property type="entry name" value="PAPS_reduct"/>
    <property type="match status" value="1"/>
</dbReference>
<sequence length="375" mass="42740">MVDLRTHFIETGDIPWVVGLSGGKDSTAVTMHMLETLESLPPPIRRRKRCYVTCVNTLVEAPPVIEHVHRFIAALRTYVRDRGLPVEVVELSPEVDQTFWVNLIGRGYPTPVREFRWCTDRMKIRPQQRFIEENEGVFGDPPVVHFLLGTRFDESISRQRTMEAHSRMGTDVHTHGTMPTAGVIRPIETWTTEDVWDYLIKPDWTGGGQNPFYEVNQSLAILYKDAASGECPVIHDPSKQTCAGSRFGCWTCTVVEVDSSLREMIVSGREGYDPESLTKLADFRDQLRDERNLPENRVHGRNRRGRVLVQRDGSVGVGSYTMDYRKGLLARLRDLQESVGEELITPDEESRIHQIWAEEQADLVLLHEANMEAGE</sequence>
<gene>
    <name evidence="2" type="ORF">METZ01_LOCUS120618</name>
</gene>
<dbReference type="EMBL" id="UINC01016239">
    <property type="protein sequence ID" value="SVA67764.1"/>
    <property type="molecule type" value="Genomic_DNA"/>
</dbReference>
<dbReference type="InterPro" id="IPR050128">
    <property type="entry name" value="Sulfate_adenylyltrnsfr_sub2"/>
</dbReference>
<protein>
    <recommendedName>
        <fullName evidence="1">Phosphoadenosine phosphosulphate reductase domain-containing protein</fullName>
    </recommendedName>
</protein>
<proteinExistence type="predicted"/>
<evidence type="ECO:0000259" key="1">
    <source>
        <dbReference type="Pfam" id="PF01507"/>
    </source>
</evidence>